<sequence length="251" mass="28281">MDKWTLLQSAFRKGDLPETNNSPPLGELLEEVDGIQDRIWELGARYDLRGIHEISYALSLNLNAEEDDGSSDHDEPQVRCLLEDRSVMHVQLDKGYTFYPVVFNPALGNFGANAPPDFLKPTCERTEQRLSRAKNGAGVVSPGYWQAYSNVKKALKTEIANSEYSYSMEQVIALRVDQMFRERRSFKAIALPILMTMGLHLADQGKCDYTLRYLDLGASEIKAILDRLGGYVFTGRPRQSETNRLAKASVL</sequence>
<reference evidence="1" key="1">
    <citation type="journal article" date="2020" name="Stud. Mycol.">
        <title>101 Dothideomycetes genomes: a test case for predicting lifestyles and emergence of pathogens.</title>
        <authorList>
            <person name="Haridas S."/>
            <person name="Albert R."/>
            <person name="Binder M."/>
            <person name="Bloem J."/>
            <person name="Labutti K."/>
            <person name="Salamov A."/>
            <person name="Andreopoulos B."/>
            <person name="Baker S."/>
            <person name="Barry K."/>
            <person name="Bills G."/>
            <person name="Bluhm B."/>
            <person name="Cannon C."/>
            <person name="Castanera R."/>
            <person name="Culley D."/>
            <person name="Daum C."/>
            <person name="Ezra D."/>
            <person name="Gonzalez J."/>
            <person name="Henrissat B."/>
            <person name="Kuo A."/>
            <person name="Liang C."/>
            <person name="Lipzen A."/>
            <person name="Lutzoni F."/>
            <person name="Magnuson J."/>
            <person name="Mondo S."/>
            <person name="Nolan M."/>
            <person name="Ohm R."/>
            <person name="Pangilinan J."/>
            <person name="Park H.-J."/>
            <person name="Ramirez L."/>
            <person name="Alfaro M."/>
            <person name="Sun H."/>
            <person name="Tritt A."/>
            <person name="Yoshinaga Y."/>
            <person name="Zwiers L.-H."/>
            <person name="Turgeon B."/>
            <person name="Goodwin S."/>
            <person name="Spatafora J."/>
            <person name="Crous P."/>
            <person name="Grigoriev I."/>
        </authorList>
    </citation>
    <scope>NUCLEOTIDE SEQUENCE</scope>
    <source>
        <strain evidence="1">CBS 480.64</strain>
    </source>
</reference>
<dbReference type="OrthoDB" id="3787584at2759"/>
<organism evidence="1 2">
    <name type="scientific">Piedraia hortae CBS 480.64</name>
    <dbReference type="NCBI Taxonomy" id="1314780"/>
    <lineage>
        <taxon>Eukaryota</taxon>
        <taxon>Fungi</taxon>
        <taxon>Dikarya</taxon>
        <taxon>Ascomycota</taxon>
        <taxon>Pezizomycotina</taxon>
        <taxon>Dothideomycetes</taxon>
        <taxon>Dothideomycetidae</taxon>
        <taxon>Capnodiales</taxon>
        <taxon>Piedraiaceae</taxon>
        <taxon>Piedraia</taxon>
    </lineage>
</organism>
<evidence type="ECO:0000313" key="2">
    <source>
        <dbReference type="Proteomes" id="UP000799421"/>
    </source>
</evidence>
<name>A0A6A7CA10_9PEZI</name>
<accession>A0A6A7CA10</accession>
<evidence type="ECO:0000313" key="1">
    <source>
        <dbReference type="EMBL" id="KAF2864233.1"/>
    </source>
</evidence>
<proteinExistence type="predicted"/>
<dbReference type="EMBL" id="MU005958">
    <property type="protein sequence ID" value="KAF2864233.1"/>
    <property type="molecule type" value="Genomic_DNA"/>
</dbReference>
<protein>
    <submittedName>
        <fullName evidence="1">Uncharacterized protein</fullName>
    </submittedName>
</protein>
<gene>
    <name evidence="1" type="ORF">K470DRAFT_267703</name>
</gene>
<dbReference type="AlphaFoldDB" id="A0A6A7CA10"/>
<dbReference type="Proteomes" id="UP000799421">
    <property type="component" value="Unassembled WGS sequence"/>
</dbReference>
<keyword evidence="2" id="KW-1185">Reference proteome</keyword>